<gene>
    <name evidence="6" type="ORF">SAMN02745129_3650</name>
</gene>
<evidence type="ECO:0000256" key="3">
    <source>
        <dbReference type="ARBA" id="ARBA00023163"/>
    </source>
</evidence>
<dbReference type="EMBL" id="FQXG01000006">
    <property type="protein sequence ID" value="SHI02604.1"/>
    <property type="molecule type" value="Genomic_DNA"/>
</dbReference>
<dbReference type="Proteomes" id="UP000184268">
    <property type="component" value="Unassembled WGS sequence"/>
</dbReference>
<keyword evidence="2 4" id="KW-0238">DNA-binding</keyword>
<dbReference type="PANTHER" id="PTHR30055">
    <property type="entry name" value="HTH-TYPE TRANSCRIPTIONAL REGULATOR RUTR"/>
    <property type="match status" value="1"/>
</dbReference>
<reference evidence="6 7" key="1">
    <citation type="submission" date="2016-11" db="EMBL/GenBank/DDBJ databases">
        <authorList>
            <person name="Jaros S."/>
            <person name="Januszkiewicz K."/>
            <person name="Wedrychowicz H."/>
        </authorList>
    </citation>
    <scope>NUCLEOTIDE SEQUENCE [LARGE SCALE GENOMIC DNA]</scope>
    <source>
        <strain evidence="6 7">DSM 16917</strain>
    </source>
</reference>
<feature type="DNA-binding region" description="H-T-H motif" evidence="4">
    <location>
        <begin position="39"/>
        <end position="58"/>
    </location>
</feature>
<dbReference type="Pfam" id="PF00440">
    <property type="entry name" value="TetR_N"/>
    <property type="match status" value="1"/>
</dbReference>
<dbReference type="InterPro" id="IPR050109">
    <property type="entry name" value="HTH-type_TetR-like_transc_reg"/>
</dbReference>
<evidence type="ECO:0000256" key="4">
    <source>
        <dbReference type="PROSITE-ProRule" id="PRU00335"/>
    </source>
</evidence>
<dbReference type="GO" id="GO:0003700">
    <property type="term" value="F:DNA-binding transcription factor activity"/>
    <property type="evidence" value="ECO:0007669"/>
    <property type="project" value="TreeGrafter"/>
</dbReference>
<dbReference type="InterPro" id="IPR009057">
    <property type="entry name" value="Homeodomain-like_sf"/>
</dbReference>
<dbReference type="SUPFAM" id="SSF46689">
    <property type="entry name" value="Homeodomain-like"/>
    <property type="match status" value="1"/>
</dbReference>
<proteinExistence type="predicted"/>
<dbReference type="OrthoDB" id="329481at2"/>
<feature type="domain" description="HTH tetR-type" evidence="5">
    <location>
        <begin position="17"/>
        <end position="76"/>
    </location>
</feature>
<dbReference type="PROSITE" id="PS50977">
    <property type="entry name" value="HTH_TETR_2"/>
    <property type="match status" value="1"/>
</dbReference>
<dbReference type="AlphaFoldDB" id="A0A1M5XSV4"/>
<dbReference type="PANTHER" id="PTHR30055:SF151">
    <property type="entry name" value="TRANSCRIPTIONAL REGULATORY PROTEIN"/>
    <property type="match status" value="1"/>
</dbReference>
<sequence>MSVKQKKRGRPAGSSKALSKLIILQQAKNLLAEQGKIPTLRALAAELNVDPMALYHYFANKAALLEAVTVSLLEAIYQPNPEGQWQAEVRQLCHSYLELLSRYPGLLETMLKMSTDGPAQVFIARLEQALTPLALAKVEFEPLRDLLADYLHGVALAMQCNPGGIPVGCVDAPLDLIFRGLTSR</sequence>
<evidence type="ECO:0000313" key="7">
    <source>
        <dbReference type="Proteomes" id="UP000184268"/>
    </source>
</evidence>
<keyword evidence="3" id="KW-0804">Transcription</keyword>
<name>A0A1M5XSV4_9GAMM</name>
<dbReference type="GO" id="GO:0000976">
    <property type="term" value="F:transcription cis-regulatory region binding"/>
    <property type="evidence" value="ECO:0007669"/>
    <property type="project" value="TreeGrafter"/>
</dbReference>
<dbReference type="InterPro" id="IPR036271">
    <property type="entry name" value="Tet_transcr_reg_TetR-rel_C_sf"/>
</dbReference>
<dbReference type="InterPro" id="IPR001647">
    <property type="entry name" value="HTH_TetR"/>
</dbReference>
<keyword evidence="7" id="KW-1185">Reference proteome</keyword>
<organism evidence="6 7">
    <name type="scientific">Ferrimonas marina</name>
    <dbReference type="NCBI Taxonomy" id="299255"/>
    <lineage>
        <taxon>Bacteria</taxon>
        <taxon>Pseudomonadati</taxon>
        <taxon>Pseudomonadota</taxon>
        <taxon>Gammaproteobacteria</taxon>
        <taxon>Alteromonadales</taxon>
        <taxon>Ferrimonadaceae</taxon>
        <taxon>Ferrimonas</taxon>
    </lineage>
</organism>
<keyword evidence="1" id="KW-0805">Transcription regulation</keyword>
<dbReference type="SUPFAM" id="SSF48498">
    <property type="entry name" value="Tetracyclin repressor-like, C-terminal domain"/>
    <property type="match status" value="1"/>
</dbReference>
<dbReference type="PRINTS" id="PR00455">
    <property type="entry name" value="HTHTETR"/>
</dbReference>
<evidence type="ECO:0000313" key="6">
    <source>
        <dbReference type="EMBL" id="SHI02604.1"/>
    </source>
</evidence>
<dbReference type="STRING" id="299255.SAMN02745129_3650"/>
<accession>A0A1M5XSV4</accession>
<evidence type="ECO:0000259" key="5">
    <source>
        <dbReference type="PROSITE" id="PS50977"/>
    </source>
</evidence>
<protein>
    <submittedName>
        <fullName evidence="6">Transcriptional regulator, TetR family</fullName>
    </submittedName>
</protein>
<evidence type="ECO:0000256" key="1">
    <source>
        <dbReference type="ARBA" id="ARBA00023015"/>
    </source>
</evidence>
<dbReference type="Gene3D" id="1.10.357.10">
    <property type="entry name" value="Tetracycline Repressor, domain 2"/>
    <property type="match status" value="1"/>
</dbReference>
<evidence type="ECO:0000256" key="2">
    <source>
        <dbReference type="ARBA" id="ARBA00023125"/>
    </source>
</evidence>